<dbReference type="InterPro" id="IPR021327">
    <property type="entry name" value="DUF2934"/>
</dbReference>
<sequence length="96" mass="10081">MTSASKSTSRRKTPASPAKTAGSPAKRASASGSGKKAARAQITPERRHEMIAEAAYLRAESRGFAPADPLHDWLTAEQEVDARLAGQTQGADAPVH</sequence>
<dbReference type="OrthoDB" id="8538784at2"/>
<reference evidence="2 3" key="1">
    <citation type="submission" date="2017-05" db="EMBL/GenBank/DDBJ databases">
        <title>Thiocyanate degradation by Thiohalobacter thiocyanaticus FOKN1.</title>
        <authorList>
            <person name="Oshiki M."/>
            <person name="Fukushima T."/>
            <person name="Kawano S."/>
            <person name="Nakagawa J."/>
        </authorList>
    </citation>
    <scope>NUCLEOTIDE SEQUENCE [LARGE SCALE GENOMIC DNA]</scope>
    <source>
        <strain evidence="2 3">FOKN1</strain>
    </source>
</reference>
<dbReference type="Proteomes" id="UP000218765">
    <property type="component" value="Chromosome"/>
</dbReference>
<organism evidence="2 3">
    <name type="scientific">Thiohalobacter thiocyanaticus</name>
    <dbReference type="NCBI Taxonomy" id="585455"/>
    <lineage>
        <taxon>Bacteria</taxon>
        <taxon>Pseudomonadati</taxon>
        <taxon>Pseudomonadota</taxon>
        <taxon>Gammaproteobacteria</taxon>
        <taxon>Thiohalobacterales</taxon>
        <taxon>Thiohalobacteraceae</taxon>
        <taxon>Thiohalobacter</taxon>
    </lineage>
</organism>
<proteinExistence type="predicted"/>
<dbReference type="EMBL" id="AP018052">
    <property type="protein sequence ID" value="BAZ93279.1"/>
    <property type="molecule type" value="Genomic_DNA"/>
</dbReference>
<dbReference type="RefSeq" id="WP_096365091.1">
    <property type="nucleotide sequence ID" value="NZ_AP018052.1"/>
</dbReference>
<evidence type="ECO:0000256" key="1">
    <source>
        <dbReference type="SAM" id="MobiDB-lite"/>
    </source>
</evidence>
<feature type="compositionally biased region" description="Low complexity" evidence="1">
    <location>
        <begin position="21"/>
        <end position="35"/>
    </location>
</feature>
<evidence type="ECO:0000313" key="2">
    <source>
        <dbReference type="EMBL" id="BAZ93279.1"/>
    </source>
</evidence>
<name>A0A1Z4VNT1_9GAMM</name>
<protein>
    <submittedName>
        <fullName evidence="2">Oligoendopeptidase</fullName>
    </submittedName>
</protein>
<dbReference type="AlphaFoldDB" id="A0A1Z4VNT1"/>
<gene>
    <name evidence="2" type="ORF">FOKN1_0877</name>
</gene>
<feature type="region of interest" description="Disordered" evidence="1">
    <location>
        <begin position="1"/>
        <end position="47"/>
    </location>
</feature>
<evidence type="ECO:0000313" key="3">
    <source>
        <dbReference type="Proteomes" id="UP000218765"/>
    </source>
</evidence>
<dbReference type="KEGG" id="ttc:FOKN1_0877"/>
<keyword evidence="3" id="KW-1185">Reference proteome</keyword>
<dbReference type="Pfam" id="PF11154">
    <property type="entry name" value="DUF2934"/>
    <property type="match status" value="1"/>
</dbReference>
<accession>A0A1Z4VNT1</accession>